<organism evidence="14 15">
    <name type="scientific">Urbanus proteus nucleopolyhedrovirus</name>
    <dbReference type="NCBI Taxonomy" id="1675866"/>
    <lineage>
        <taxon>Viruses</taxon>
        <taxon>Viruses incertae sedis</taxon>
        <taxon>Naldaviricetes</taxon>
        <taxon>Lefavirales</taxon>
        <taxon>Baculoviridae</taxon>
        <taxon>Alphabaculovirus</taxon>
        <taxon>Alphabaculovirus urprotei</taxon>
    </lineage>
</organism>
<dbReference type="KEGG" id="vg:27429919"/>
<proteinExistence type="predicted"/>
<evidence type="ECO:0000256" key="7">
    <source>
        <dbReference type="ARBA" id="ARBA00022833"/>
    </source>
</evidence>
<name>A0A162GTZ4_9ABAC</name>
<evidence type="ECO:0000256" key="10">
    <source>
        <dbReference type="ARBA" id="ARBA00023180"/>
    </source>
</evidence>
<dbReference type="GO" id="GO:0044423">
    <property type="term" value="C:virion component"/>
    <property type="evidence" value="ECO:0007669"/>
    <property type="project" value="UniProtKB-KW"/>
</dbReference>
<keyword evidence="9" id="KW-1015">Disulfide bond</keyword>
<evidence type="ECO:0000256" key="6">
    <source>
        <dbReference type="ARBA" id="ARBA00022771"/>
    </source>
</evidence>
<dbReference type="GeneID" id="27429919"/>
<dbReference type="Gene3D" id="2.170.140.10">
    <property type="entry name" value="Chitin binding domain"/>
    <property type="match status" value="1"/>
</dbReference>
<evidence type="ECO:0000256" key="4">
    <source>
        <dbReference type="ARBA" id="ARBA00022729"/>
    </source>
</evidence>
<evidence type="ECO:0000256" key="8">
    <source>
        <dbReference type="ARBA" id="ARBA00022844"/>
    </source>
</evidence>
<reference evidence="14" key="1">
    <citation type="submission" date="2017-04" db="EMBL/GenBank/DDBJ databases">
        <title>Complete genome sequence of Urbanus proteus nucleopolyhedrovirus (UrprNPV).</title>
        <authorList>
            <person name="Santos E.R."/>
            <person name="Melo F.L."/>
            <person name="Sosa-Gomez D.R."/>
            <person name="Ribeiro B.M."/>
            <person name="Ardisson-Araujo D.M.P."/>
        </authorList>
    </citation>
    <scope>NUCLEOTIDE SEQUENCE [LARGE SCALE GENOMIC DNA]</scope>
    <source>
        <strain evidence="14">Southern Brazil</strain>
    </source>
</reference>
<keyword evidence="5" id="KW-0677">Repeat</keyword>
<keyword evidence="3" id="KW-0479">Metal-binding</keyword>
<dbReference type="InterPro" id="IPR002557">
    <property type="entry name" value="Chitin-bd_dom"/>
</dbReference>
<dbReference type="SUPFAM" id="SSF57625">
    <property type="entry name" value="Invertebrate chitin-binding proteins"/>
    <property type="match status" value="1"/>
</dbReference>
<dbReference type="InterPro" id="IPR013682">
    <property type="entry name" value="BaculoV_Vp91_N"/>
</dbReference>
<keyword evidence="10" id="KW-0325">Glycoprotein</keyword>
<dbReference type="RefSeq" id="YP_009250054.1">
    <property type="nucleotide sequence ID" value="NC_029997.2"/>
</dbReference>
<dbReference type="PROSITE" id="PS51807">
    <property type="entry name" value="ZF_C2HC_BV"/>
    <property type="match status" value="1"/>
</dbReference>
<keyword evidence="2" id="KW-0147">Chitin-binding</keyword>
<keyword evidence="11" id="KW-0812">Transmembrane</keyword>
<dbReference type="OrthoDB" id="542at10239"/>
<dbReference type="InterPro" id="IPR036508">
    <property type="entry name" value="Chitin-bd_dom_sf"/>
</dbReference>
<evidence type="ECO:0000256" key="11">
    <source>
        <dbReference type="SAM" id="Phobius"/>
    </source>
</evidence>
<dbReference type="EMBL" id="KR011717">
    <property type="protein sequence ID" value="AKR17307.1"/>
    <property type="molecule type" value="Genomic_DNA"/>
</dbReference>
<dbReference type="GO" id="GO:0005576">
    <property type="term" value="C:extracellular region"/>
    <property type="evidence" value="ECO:0007669"/>
    <property type="project" value="InterPro"/>
</dbReference>
<dbReference type="GO" id="GO:0008270">
    <property type="term" value="F:zinc ion binding"/>
    <property type="evidence" value="ECO:0007669"/>
    <property type="project" value="UniProtKB-KW"/>
</dbReference>
<keyword evidence="7" id="KW-0862">Zinc</keyword>
<evidence type="ECO:0000259" key="13">
    <source>
        <dbReference type="PROSITE" id="PS51807"/>
    </source>
</evidence>
<dbReference type="GO" id="GO:0008061">
    <property type="term" value="F:chitin binding"/>
    <property type="evidence" value="ECO:0007669"/>
    <property type="project" value="UniProtKB-KW"/>
</dbReference>
<keyword evidence="8" id="KW-0946">Virion</keyword>
<dbReference type="PROSITE" id="PS50940">
    <property type="entry name" value="CHIT_BIND_II"/>
    <property type="match status" value="1"/>
</dbReference>
<evidence type="ECO:0000313" key="14">
    <source>
        <dbReference type="EMBL" id="AKR17307.1"/>
    </source>
</evidence>
<evidence type="ECO:0000256" key="9">
    <source>
        <dbReference type="ARBA" id="ARBA00023157"/>
    </source>
</evidence>
<feature type="domain" description="Chitin-binding type-2" evidence="12">
    <location>
        <begin position="226"/>
        <end position="284"/>
    </location>
</feature>
<keyword evidence="11" id="KW-0472">Membrane</keyword>
<feature type="domain" description="Zinc finger C2HC baculovirus (BV)-type profile" evidence="13">
    <location>
        <begin position="150"/>
        <end position="199"/>
    </location>
</feature>
<gene>
    <name evidence="14" type="primary">vp91</name>
</gene>
<keyword evidence="4" id="KW-0732">Signal</keyword>
<feature type="transmembrane region" description="Helical" evidence="11">
    <location>
        <begin position="7"/>
        <end position="25"/>
    </location>
</feature>
<keyword evidence="11" id="KW-1133">Transmembrane helix</keyword>
<evidence type="ECO:0000256" key="1">
    <source>
        <dbReference type="ARBA" id="ARBA00004328"/>
    </source>
</evidence>
<dbReference type="Proteomes" id="UP000201861">
    <property type="component" value="Segment"/>
</dbReference>
<evidence type="ECO:0000313" key="15">
    <source>
        <dbReference type="Proteomes" id="UP000201861"/>
    </source>
</evidence>
<evidence type="ECO:0000256" key="3">
    <source>
        <dbReference type="ARBA" id="ARBA00022723"/>
    </source>
</evidence>
<accession>A0A162GTZ4</accession>
<dbReference type="SMART" id="SM00494">
    <property type="entry name" value="ChtBD2"/>
    <property type="match status" value="2"/>
</dbReference>
<keyword evidence="6" id="KW-0863">Zinc-finger</keyword>
<comment type="subcellular location">
    <subcellularLocation>
        <location evidence="1">Virion</location>
    </subcellularLocation>
</comment>
<evidence type="ECO:0000256" key="5">
    <source>
        <dbReference type="ARBA" id="ARBA00022737"/>
    </source>
</evidence>
<sequence length="838" mass="96853">MSIVPLVLLIIVLTLIFSIFYLSIYNEFNENEYNNKLQILVNYMRRTNAEHPTPDYIGFVSSVDKHLYTVTYFDTTTLQTINKTTHDDRIETFNFLTQKFESVKNFTDESRIIADINDSNKFLVRGDDNEQYIQMQCEDNEYFDKQQLDCVDRSPCENKQAGNYALTANMLDKLVLLHRSADRLNNDLTLTHPTLYLRCLDGGSHVIEECPASYLFDSATKLCVQIEQCENKPNGYVLNYFPEHLTQTQFYMCQNNTTVLSTCDDGEVFDRRLMTCIKSGPCELNGAGHTFITADTPPNEFYLCVSNTQFERQVCLVRKLENNQYVCAGSASCSHFAQGTGTQHNFFEDDVWKFYTGSLTCQNFEVVNNVSCDTQNIVANKIFDNRFTINVHMPQEVYDVDTKSCVAFNLKHVEIKNKIFSINNLPNDYRVNFTTSMVGNTTNVKQIITNDTLSGSVTYARDTNSVGINPINGQTLECYGEHLYDIFNGRQLNICDTKHQLLERRALNESEYIKSIPDPIKIDSDIDYKSICSNRFDYDDVNFVEFDHFLTRIFTNILHSDVCIYIFGKIDESYTTIAHKYTTLTPQIYYDREKRPKYIEVYGANIQKNNSTIFRMYENILQKNRFSKNKIDFDHNKIDFKIDFNEIDFNEIDSNKIDINPMFEPFVKTADLQPKFTFFNNDETKNEGVENSPLSVEKKFVSYACFYALPTHKLTSCVIEHEHIKDKIKQMRSDAIVDERCANARNLSYVINSYVYIGDGVGCQCEFTNDATLHIKSVTTGLKFDNIATQSNDGNKYNPFVHVLDNTYFMACPPDLVTDDFQCDTKDDELYVMENKQQ</sequence>
<evidence type="ECO:0000256" key="2">
    <source>
        <dbReference type="ARBA" id="ARBA00022669"/>
    </source>
</evidence>
<dbReference type="Pfam" id="PF08475">
    <property type="entry name" value="Baculo_VP91_N"/>
    <property type="match status" value="1"/>
</dbReference>
<keyword evidence="15" id="KW-1185">Reference proteome</keyword>
<dbReference type="Pfam" id="PF01607">
    <property type="entry name" value="CBM_14"/>
    <property type="match status" value="1"/>
</dbReference>
<evidence type="ECO:0000259" key="12">
    <source>
        <dbReference type="PROSITE" id="PS50940"/>
    </source>
</evidence>
<protein>
    <submittedName>
        <fullName evidence="14">VP91</fullName>
    </submittedName>
</protein>